<dbReference type="AlphaFoldDB" id="A0A9W5TW92"/>
<organism evidence="2 3">
    <name type="scientific">Lentibacillus populi</name>
    <dbReference type="NCBI Taxonomy" id="1827502"/>
    <lineage>
        <taxon>Bacteria</taxon>
        <taxon>Bacillati</taxon>
        <taxon>Bacillota</taxon>
        <taxon>Bacilli</taxon>
        <taxon>Bacillales</taxon>
        <taxon>Bacillaceae</taxon>
        <taxon>Lentibacillus</taxon>
    </lineage>
</organism>
<evidence type="ECO:0000259" key="1">
    <source>
        <dbReference type="PROSITE" id="PS50965"/>
    </source>
</evidence>
<evidence type="ECO:0000313" key="3">
    <source>
        <dbReference type="Proteomes" id="UP000621492"/>
    </source>
</evidence>
<keyword evidence="3" id="KW-1185">Reference proteome</keyword>
<dbReference type="InterPro" id="IPR011528">
    <property type="entry name" value="NERD"/>
</dbReference>
<dbReference type="EMBL" id="BMJD01000005">
    <property type="protein sequence ID" value="GGB35450.1"/>
    <property type="molecule type" value="Genomic_DNA"/>
</dbReference>
<reference evidence="2" key="1">
    <citation type="journal article" date="2014" name="Int. J. Syst. Evol. Microbiol.">
        <title>Complete genome sequence of Corynebacterium casei LMG S-19264T (=DSM 44701T), isolated from a smear-ripened cheese.</title>
        <authorList>
            <consortium name="US DOE Joint Genome Institute (JGI-PGF)"/>
            <person name="Walter F."/>
            <person name="Albersmeier A."/>
            <person name="Kalinowski J."/>
            <person name="Ruckert C."/>
        </authorList>
    </citation>
    <scope>NUCLEOTIDE SEQUENCE</scope>
    <source>
        <strain evidence="2">CGMCC 1.15454</strain>
    </source>
</reference>
<comment type="caution">
    <text evidence="2">The sequence shown here is derived from an EMBL/GenBank/DDBJ whole genome shotgun (WGS) entry which is preliminary data.</text>
</comment>
<feature type="domain" description="NERD" evidence="1">
    <location>
        <begin position="42"/>
        <end position="158"/>
    </location>
</feature>
<gene>
    <name evidence="2" type="ORF">GCM10011409_11130</name>
</gene>
<proteinExistence type="predicted"/>
<dbReference type="Proteomes" id="UP000621492">
    <property type="component" value="Unassembled WGS sequence"/>
</dbReference>
<accession>A0A9W5TW92</accession>
<protein>
    <submittedName>
        <fullName evidence="2">Nuclease</fullName>
    </submittedName>
</protein>
<sequence>MFTVKYRTKPYVILCYEALFRNLKEGYRTHRKLTEDFNRFNAGYRGEKDVDYNLSLFPHKNFYIFHNIRLKIHNKNFQIDTLIVSKTFLCIVEIKNLAGTIEYDPELHQLVQINGGKITAFQDPVLQAETQKMHLKAWLQQFNMSIPIETLVVSSNPSTIIKIQQDDPVIYRKLIRKESLHLHLKALTDNYTETVLSNIQIKNLNNAILSGDIPHHPNLIKQYNIQKKHLIDGIVCPSCWQTAVERINKKWTCRSCTAEIKLLHERIILDYFLLFNNTITNRQCRELLKIDSPSVMYYLLKSMKLHYVGKNSARKYLAPSIENYPQNSDYPGKHKSVFQLFD</sequence>
<name>A0A9W5TW92_9BACI</name>
<dbReference type="Pfam" id="PF08378">
    <property type="entry name" value="NERD"/>
    <property type="match status" value="1"/>
</dbReference>
<dbReference type="RefSeq" id="WP_188724773.1">
    <property type="nucleotide sequence ID" value="NZ_BMJD01000005.1"/>
</dbReference>
<reference evidence="2" key="2">
    <citation type="submission" date="2020-09" db="EMBL/GenBank/DDBJ databases">
        <authorList>
            <person name="Sun Q."/>
            <person name="Zhou Y."/>
        </authorList>
    </citation>
    <scope>NUCLEOTIDE SEQUENCE</scope>
    <source>
        <strain evidence="2">CGMCC 1.15454</strain>
    </source>
</reference>
<dbReference type="PROSITE" id="PS50965">
    <property type="entry name" value="NERD"/>
    <property type="match status" value="1"/>
</dbReference>
<evidence type="ECO:0000313" key="2">
    <source>
        <dbReference type="EMBL" id="GGB35450.1"/>
    </source>
</evidence>